<dbReference type="Pfam" id="PF00032">
    <property type="entry name" value="Cytochrom_B_C"/>
    <property type="match status" value="1"/>
</dbReference>
<reference evidence="12 13" key="1">
    <citation type="submission" date="2016-07" db="EMBL/GenBank/DDBJ databases">
        <title>Draft Genome Sequence of Methylobrevis pamukkalensis PK2.</title>
        <authorList>
            <person name="Vasilenko O.V."/>
            <person name="Doronina N.V."/>
            <person name="Shmareva M.N."/>
            <person name="Tarlachkov S.V."/>
            <person name="Mustakhimov I."/>
            <person name="Trotsenko Y.A."/>
        </authorList>
    </citation>
    <scope>NUCLEOTIDE SEQUENCE [LARGE SCALE GENOMIC DNA]</scope>
    <source>
        <strain evidence="12 13">PK2</strain>
    </source>
</reference>
<comment type="subcellular location">
    <subcellularLocation>
        <location evidence="1">Membrane</location>
        <topology evidence="1">Multi-pass membrane protein</topology>
    </subcellularLocation>
</comment>
<evidence type="ECO:0000256" key="6">
    <source>
        <dbReference type="ARBA" id="ARBA00022982"/>
    </source>
</evidence>
<feature type="domain" description="Cytochrome b/b6 C-terminal region profile" evidence="11">
    <location>
        <begin position="1"/>
        <end position="97"/>
    </location>
</feature>
<dbReference type="InterPro" id="IPR005798">
    <property type="entry name" value="Cyt_b/b6_C"/>
</dbReference>
<keyword evidence="3" id="KW-0349">Heme</keyword>
<evidence type="ECO:0000256" key="10">
    <source>
        <dbReference type="SAM" id="Phobius"/>
    </source>
</evidence>
<evidence type="ECO:0000256" key="9">
    <source>
        <dbReference type="ARBA" id="ARBA00023136"/>
    </source>
</evidence>
<evidence type="ECO:0000256" key="7">
    <source>
        <dbReference type="ARBA" id="ARBA00022989"/>
    </source>
</evidence>
<keyword evidence="6" id="KW-0249">Electron transport</keyword>
<evidence type="ECO:0000256" key="2">
    <source>
        <dbReference type="ARBA" id="ARBA00022448"/>
    </source>
</evidence>
<proteinExistence type="predicted"/>
<keyword evidence="9 10" id="KW-0472">Membrane</keyword>
<evidence type="ECO:0000313" key="13">
    <source>
        <dbReference type="Proteomes" id="UP000094622"/>
    </source>
</evidence>
<dbReference type="Proteomes" id="UP000094622">
    <property type="component" value="Unassembled WGS sequence"/>
</dbReference>
<dbReference type="Gene3D" id="1.20.810.10">
    <property type="entry name" value="Cytochrome Bc1 Complex, Chain C"/>
    <property type="match status" value="1"/>
</dbReference>
<dbReference type="PANTHER" id="PTHR19271:SF16">
    <property type="entry name" value="CYTOCHROME B"/>
    <property type="match status" value="1"/>
</dbReference>
<dbReference type="EMBL" id="MCRJ01000018">
    <property type="protein sequence ID" value="ODN71583.1"/>
    <property type="molecule type" value="Genomic_DNA"/>
</dbReference>
<dbReference type="SUPFAM" id="SSF81648">
    <property type="entry name" value="a domain/subunit of cytochrome bc1 complex (Ubiquinol-cytochrome c reductase)"/>
    <property type="match status" value="1"/>
</dbReference>
<dbReference type="PROSITE" id="PS51003">
    <property type="entry name" value="CYTB_CTER"/>
    <property type="match status" value="1"/>
</dbReference>
<keyword evidence="2" id="KW-0813">Transport</keyword>
<dbReference type="PATRIC" id="fig|1439726.3.peg.1142"/>
<name>A0A1E3H5J5_9HYPH</name>
<keyword evidence="13" id="KW-1185">Reference proteome</keyword>
<accession>A0A1E3H5J5</accession>
<evidence type="ECO:0000256" key="5">
    <source>
        <dbReference type="ARBA" id="ARBA00022723"/>
    </source>
</evidence>
<dbReference type="GO" id="GO:0016491">
    <property type="term" value="F:oxidoreductase activity"/>
    <property type="evidence" value="ECO:0007669"/>
    <property type="project" value="InterPro"/>
</dbReference>
<dbReference type="AlphaFoldDB" id="A0A1E3H5J5"/>
<dbReference type="InterPro" id="IPR027387">
    <property type="entry name" value="Cytb/b6-like_sf"/>
</dbReference>
<evidence type="ECO:0000256" key="1">
    <source>
        <dbReference type="ARBA" id="ARBA00004141"/>
    </source>
</evidence>
<gene>
    <name evidence="12" type="primary">petB</name>
    <name evidence="12" type="ORF">A6302_01096</name>
</gene>
<sequence>MPDKLGGVIAMFASIAVLVFLPWLDTSKVRSATYRPLYKIFFWIFAAVAVTLGWLGSRPAEGGYVVASQLLTAYYFIHFLVILPVLGFVETPKPLPLSIADDVLAKQKKTGMQVGVAPAGSHG</sequence>
<dbReference type="GO" id="GO:0046872">
    <property type="term" value="F:metal ion binding"/>
    <property type="evidence" value="ECO:0007669"/>
    <property type="project" value="UniProtKB-KW"/>
</dbReference>
<feature type="transmembrane region" description="Helical" evidence="10">
    <location>
        <begin position="36"/>
        <end position="55"/>
    </location>
</feature>
<organism evidence="12 13">
    <name type="scientific">Methylobrevis pamukkalensis</name>
    <dbReference type="NCBI Taxonomy" id="1439726"/>
    <lineage>
        <taxon>Bacteria</taxon>
        <taxon>Pseudomonadati</taxon>
        <taxon>Pseudomonadota</taxon>
        <taxon>Alphaproteobacteria</taxon>
        <taxon>Hyphomicrobiales</taxon>
        <taxon>Pleomorphomonadaceae</taxon>
        <taxon>Methylobrevis</taxon>
    </lineage>
</organism>
<comment type="caution">
    <text evidence="12">The sequence shown here is derived from an EMBL/GenBank/DDBJ whole genome shotgun (WGS) entry which is preliminary data.</text>
</comment>
<dbReference type="InterPro" id="IPR036150">
    <property type="entry name" value="Cyt_b/b6_C_sf"/>
</dbReference>
<dbReference type="GO" id="GO:0016020">
    <property type="term" value="C:membrane"/>
    <property type="evidence" value="ECO:0007669"/>
    <property type="project" value="UniProtKB-SubCell"/>
</dbReference>
<evidence type="ECO:0000256" key="4">
    <source>
        <dbReference type="ARBA" id="ARBA00022692"/>
    </source>
</evidence>
<protein>
    <submittedName>
        <fullName evidence="12">Cytochrome b</fullName>
    </submittedName>
</protein>
<keyword evidence="5" id="KW-0479">Metal-binding</keyword>
<keyword evidence="7 10" id="KW-1133">Transmembrane helix</keyword>
<dbReference type="GO" id="GO:0008121">
    <property type="term" value="F:quinol-cytochrome-c reductase activity"/>
    <property type="evidence" value="ECO:0007669"/>
    <property type="project" value="TreeGrafter"/>
</dbReference>
<evidence type="ECO:0000313" key="12">
    <source>
        <dbReference type="EMBL" id="ODN71583.1"/>
    </source>
</evidence>
<dbReference type="PANTHER" id="PTHR19271">
    <property type="entry name" value="CYTOCHROME B"/>
    <property type="match status" value="1"/>
</dbReference>
<keyword evidence="8" id="KW-0408">Iron</keyword>
<evidence type="ECO:0000256" key="8">
    <source>
        <dbReference type="ARBA" id="ARBA00023004"/>
    </source>
</evidence>
<evidence type="ECO:0000259" key="11">
    <source>
        <dbReference type="PROSITE" id="PS51003"/>
    </source>
</evidence>
<keyword evidence="4 10" id="KW-0812">Transmembrane</keyword>
<feature type="transmembrane region" description="Helical" evidence="10">
    <location>
        <begin position="6"/>
        <end position="24"/>
    </location>
</feature>
<feature type="transmembrane region" description="Helical" evidence="10">
    <location>
        <begin position="67"/>
        <end position="89"/>
    </location>
</feature>
<evidence type="ECO:0000256" key="3">
    <source>
        <dbReference type="ARBA" id="ARBA00022617"/>
    </source>
</evidence>